<sequence length="395" mass="44820">MVSSAVAQEAVNQVFSRIKEGYLDNSDAKENIERMEMAHIKLEAALETSNKWNVTSAPLLRWRSKLKRASQECDHTLRRCKQRLQEEDEVQQAVRSSSFPKRIAHTAMTFVSSIFSGGDDDELRGSTAARRFERFAEGASEFLRYMELGGTPCRYMFFDPLVRHLLASKGTKYCFVTKGQHLSFLLQPISTPEHGMEGNLIFLFEDANAPENNFLLALHLRISESTDIVGDVVRCLHLFIPHLSSTAEAVKTKLTKLGAIIIPKAVDCLSRDVATTSYQILWKSRHGGAYLQVGKTSWRGTTQKDRGRKQPKRCPSKKVQGWASVNNEFMCSWIRHAPVQLQDSVVDWIQKERRLPLPLLLKTNSCFHDCPIMLFSFQDHRSLVRTIKSSNTSNG</sequence>
<dbReference type="InterPro" id="IPR013181">
    <property type="entry name" value="DUF1719"/>
</dbReference>
<accession>A0A811Q7B6</accession>
<gene>
    <name evidence="1" type="ORF">NCGR_LOCUS40000</name>
</gene>
<protein>
    <submittedName>
        <fullName evidence="1">Uncharacterized protein</fullName>
    </submittedName>
</protein>
<proteinExistence type="predicted"/>
<reference evidence="1" key="1">
    <citation type="submission" date="2020-10" db="EMBL/GenBank/DDBJ databases">
        <authorList>
            <person name="Han B."/>
            <person name="Lu T."/>
            <person name="Zhao Q."/>
            <person name="Huang X."/>
            <person name="Zhao Y."/>
        </authorList>
    </citation>
    <scope>NUCLEOTIDE SEQUENCE</scope>
</reference>
<name>A0A811Q7B6_9POAL</name>
<evidence type="ECO:0000313" key="2">
    <source>
        <dbReference type="Proteomes" id="UP000604825"/>
    </source>
</evidence>
<dbReference type="EMBL" id="CAJGYO010000010">
    <property type="protein sequence ID" value="CAD6256494.1"/>
    <property type="molecule type" value="Genomic_DNA"/>
</dbReference>
<organism evidence="1 2">
    <name type="scientific">Miscanthus lutarioriparius</name>
    <dbReference type="NCBI Taxonomy" id="422564"/>
    <lineage>
        <taxon>Eukaryota</taxon>
        <taxon>Viridiplantae</taxon>
        <taxon>Streptophyta</taxon>
        <taxon>Embryophyta</taxon>
        <taxon>Tracheophyta</taxon>
        <taxon>Spermatophyta</taxon>
        <taxon>Magnoliopsida</taxon>
        <taxon>Liliopsida</taxon>
        <taxon>Poales</taxon>
        <taxon>Poaceae</taxon>
        <taxon>PACMAD clade</taxon>
        <taxon>Panicoideae</taxon>
        <taxon>Andropogonodae</taxon>
        <taxon>Andropogoneae</taxon>
        <taxon>Saccharinae</taxon>
        <taxon>Miscanthus</taxon>
    </lineage>
</organism>
<comment type="caution">
    <text evidence="1">The sequence shown here is derived from an EMBL/GenBank/DDBJ whole genome shotgun (WGS) entry which is preliminary data.</text>
</comment>
<dbReference type="PANTHER" id="PTHR33377">
    <property type="entry name" value="OS10G0134700 PROTEIN-RELATED"/>
    <property type="match status" value="1"/>
</dbReference>
<dbReference type="Pfam" id="PF08224">
    <property type="entry name" value="DUF1719"/>
    <property type="match status" value="1"/>
</dbReference>
<evidence type="ECO:0000313" key="1">
    <source>
        <dbReference type="EMBL" id="CAD6256494.1"/>
    </source>
</evidence>
<keyword evidence="2" id="KW-1185">Reference proteome</keyword>
<dbReference type="PANTHER" id="PTHR33377:SF99">
    <property type="entry name" value="OSJNBB0004G23.8-LIKE PROTEIN"/>
    <property type="match status" value="1"/>
</dbReference>
<dbReference type="Proteomes" id="UP000604825">
    <property type="component" value="Unassembled WGS sequence"/>
</dbReference>
<dbReference type="SMART" id="SM01157">
    <property type="entry name" value="DUF1719"/>
    <property type="match status" value="1"/>
</dbReference>
<dbReference type="AlphaFoldDB" id="A0A811Q7B6"/>